<dbReference type="PROSITE" id="PS00455">
    <property type="entry name" value="AMP_BINDING"/>
    <property type="match status" value="1"/>
</dbReference>
<evidence type="ECO:0000256" key="1">
    <source>
        <dbReference type="ARBA" id="ARBA00022598"/>
    </source>
</evidence>
<dbReference type="InterPro" id="IPR020845">
    <property type="entry name" value="AMP-binding_CS"/>
</dbReference>
<dbReference type="GO" id="GO:0016405">
    <property type="term" value="F:CoA-ligase activity"/>
    <property type="evidence" value="ECO:0000318"/>
    <property type="project" value="GO_Central"/>
</dbReference>
<dbReference type="Pfam" id="PF00501">
    <property type="entry name" value="AMP-binding"/>
    <property type="match status" value="1"/>
</dbReference>
<name>A0A1U8AMP3_NELNU</name>
<dbReference type="InParanoid" id="A0A1U8AMP3"/>
<dbReference type="eggNOG" id="KOG1176">
    <property type="taxonomic scope" value="Eukaryota"/>
</dbReference>
<evidence type="ECO:0000313" key="3">
    <source>
        <dbReference type="Proteomes" id="UP000189703"/>
    </source>
</evidence>
<dbReference type="Proteomes" id="UP000189703">
    <property type="component" value="Unplaced"/>
</dbReference>
<dbReference type="PANTHER" id="PTHR24096:SF413">
    <property type="entry name" value="PEROXISOMAL OPC-8:0-COA LIGASE 1"/>
    <property type="match status" value="1"/>
</dbReference>
<feature type="domain" description="AMP-dependent synthetase/ligase" evidence="2">
    <location>
        <begin position="44"/>
        <end position="298"/>
    </location>
</feature>
<dbReference type="GeneID" id="104605618"/>
<evidence type="ECO:0000259" key="2">
    <source>
        <dbReference type="Pfam" id="PF00501"/>
    </source>
</evidence>
<dbReference type="InterPro" id="IPR000873">
    <property type="entry name" value="AMP-dep_synth/lig_dom"/>
</dbReference>
<gene>
    <name evidence="4" type="primary">LOC104605618</name>
</gene>
<keyword evidence="3" id="KW-1185">Reference proteome</keyword>
<dbReference type="SUPFAM" id="SSF56801">
    <property type="entry name" value="Acetyl-CoA synthetase-like"/>
    <property type="match status" value="1"/>
</dbReference>
<keyword evidence="1" id="KW-0436">Ligase</keyword>
<dbReference type="RefSeq" id="XP_010268751.1">
    <property type="nucleotide sequence ID" value="XM_010270449.2"/>
</dbReference>
<dbReference type="OrthoDB" id="10253869at2759"/>
<proteinExistence type="predicted"/>
<dbReference type="AlphaFoldDB" id="A0A1U8AMP3"/>
<protein>
    <submittedName>
        <fullName evidence="4">4-coumarate--CoA ligase-like 5</fullName>
    </submittedName>
</protein>
<dbReference type="GO" id="GO:0005777">
    <property type="term" value="C:peroxisome"/>
    <property type="evidence" value="ECO:0000318"/>
    <property type="project" value="GO_Central"/>
</dbReference>
<accession>A0A1U8AMP3</accession>
<dbReference type="KEGG" id="nnu:104605618"/>
<evidence type="ECO:0000313" key="4">
    <source>
        <dbReference type="RefSeq" id="XP_010268751.1"/>
    </source>
</evidence>
<organism evidence="3 4">
    <name type="scientific">Nelumbo nucifera</name>
    <name type="common">Sacred lotus</name>
    <dbReference type="NCBI Taxonomy" id="4432"/>
    <lineage>
        <taxon>Eukaryota</taxon>
        <taxon>Viridiplantae</taxon>
        <taxon>Streptophyta</taxon>
        <taxon>Embryophyta</taxon>
        <taxon>Tracheophyta</taxon>
        <taxon>Spermatophyta</taxon>
        <taxon>Magnoliopsida</taxon>
        <taxon>Proteales</taxon>
        <taxon>Nelumbonaceae</taxon>
        <taxon>Nelumbo</taxon>
    </lineage>
</organism>
<sequence length="305" mass="33156">MKYDDFGAKRTSTLPVAMYSSERRILDLLEKKKDKKLKYADVGDSVATCLSDLGIRKGHVVLLLSPNSIFFPVICLSVMSPGAIITTTNPFNTTQEIRKQITDSKPVLAFTTHSLLPKFAGMNLPIVLIGEGHDSESGPGANVSRVKIVSSLENMMKKEPNDSRVKDRVCQDDTATLLYSSGTTGASKGMVLSHRNLIAMIQKILGHFKLEEAESRGGPHTFVCSVPMFHIYGLAAFSTGLLTSGSTIVVLSKLDMQEMLSAIARYRATYLPLVSPILVALTNNADVIREKYDIGTCRIAGATVV</sequence>
<dbReference type="STRING" id="4432.A0A1U8AMP3"/>
<reference evidence="4" key="1">
    <citation type="submission" date="2025-08" db="UniProtKB">
        <authorList>
            <consortium name="RefSeq"/>
        </authorList>
    </citation>
    <scope>IDENTIFICATION</scope>
</reference>
<dbReference type="PANTHER" id="PTHR24096">
    <property type="entry name" value="LONG-CHAIN-FATTY-ACID--COA LIGASE"/>
    <property type="match status" value="1"/>
</dbReference>
<dbReference type="OMA" id="HETPCRL"/>
<dbReference type="Gene3D" id="3.40.50.980">
    <property type="match status" value="2"/>
</dbReference>